<dbReference type="InterPro" id="IPR000807">
    <property type="entry name" value="ImidazoleglycerolP_deHydtase"/>
</dbReference>
<dbReference type="InterPro" id="IPR020568">
    <property type="entry name" value="Ribosomal_Su5_D2-typ_SF"/>
</dbReference>
<keyword evidence="4 6" id="KW-0368">Histidine biosynthesis</keyword>
<comment type="pathway">
    <text evidence="1 6 7">Amino-acid biosynthesis; L-histidine biosynthesis; L-histidine from 5-phospho-alpha-D-ribose 1-diphosphate: step 6/9.</text>
</comment>
<keyword evidence="6" id="KW-0963">Cytoplasm</keyword>
<sequence>MSQARATYVTRKTLETEINVSLNLDGEGVYWVTTGIPFLDHMLQLFAKHASFDMELTGRGDLAVDGHHTVEDAGLCLGQAINKTLGEKTGINRYGHAIIPMDETLVMAAVDLSGRGYLAFDAPMPAARIGDFDTELVEEFMRALALNGEFNLHIRLLSGKNTHHIIEAIFKAVARALKDACARTGGEEIPSTKGTLE</sequence>
<dbReference type="InterPro" id="IPR020565">
    <property type="entry name" value="ImidazoleglycerP_deHydtase_CS"/>
</dbReference>
<comment type="catalytic activity">
    <reaction evidence="6 7">
        <text>D-erythro-1-(imidazol-4-yl)glycerol 3-phosphate = 3-(imidazol-4-yl)-2-oxopropyl phosphate + H2O</text>
        <dbReference type="Rhea" id="RHEA:11040"/>
        <dbReference type="ChEBI" id="CHEBI:15377"/>
        <dbReference type="ChEBI" id="CHEBI:57766"/>
        <dbReference type="ChEBI" id="CHEBI:58278"/>
        <dbReference type="EC" id="4.2.1.19"/>
    </reaction>
</comment>
<dbReference type="EMBL" id="QFFZ01000020">
    <property type="protein sequence ID" value="TEB10880.1"/>
    <property type="molecule type" value="Genomic_DNA"/>
</dbReference>
<evidence type="ECO:0000256" key="3">
    <source>
        <dbReference type="ARBA" id="ARBA00022605"/>
    </source>
</evidence>
<dbReference type="HAMAP" id="MF_00076">
    <property type="entry name" value="HisB"/>
    <property type="match status" value="1"/>
</dbReference>
<dbReference type="Proteomes" id="UP000297597">
    <property type="component" value="Unassembled WGS sequence"/>
</dbReference>
<evidence type="ECO:0000256" key="6">
    <source>
        <dbReference type="HAMAP-Rule" id="MF_00076"/>
    </source>
</evidence>
<dbReference type="RefSeq" id="WP_134213888.1">
    <property type="nucleotide sequence ID" value="NZ_QFFZ01000020.1"/>
</dbReference>
<evidence type="ECO:0000313" key="9">
    <source>
        <dbReference type="Proteomes" id="UP000297597"/>
    </source>
</evidence>
<dbReference type="NCBIfam" id="NF002111">
    <property type="entry name" value="PRK00951.2-1"/>
    <property type="match status" value="1"/>
</dbReference>
<dbReference type="Gene3D" id="3.30.230.40">
    <property type="entry name" value="Imidazole glycerol phosphate dehydratase, domain 1"/>
    <property type="match status" value="2"/>
</dbReference>
<dbReference type="SUPFAM" id="SSF54211">
    <property type="entry name" value="Ribosomal protein S5 domain 2-like"/>
    <property type="match status" value="2"/>
</dbReference>
<reference evidence="8 9" key="1">
    <citation type="journal article" date="2018" name="Environ. Microbiol.">
        <title>Novel energy conservation strategies and behaviour of Pelotomaculum schinkii driving syntrophic propionate catabolism.</title>
        <authorList>
            <person name="Hidalgo-Ahumada C.A.P."/>
            <person name="Nobu M.K."/>
            <person name="Narihiro T."/>
            <person name="Tamaki H."/>
            <person name="Liu W.T."/>
            <person name="Kamagata Y."/>
            <person name="Stams A.J.M."/>
            <person name="Imachi H."/>
            <person name="Sousa D.Z."/>
        </authorList>
    </citation>
    <scope>NUCLEOTIDE SEQUENCE [LARGE SCALE GENOMIC DNA]</scope>
    <source>
        <strain evidence="8 9">MGP</strain>
    </source>
</reference>
<dbReference type="InterPro" id="IPR038494">
    <property type="entry name" value="IGPD_sf"/>
</dbReference>
<dbReference type="PANTHER" id="PTHR23133">
    <property type="entry name" value="IMIDAZOLEGLYCEROL-PHOSPHATE DEHYDRATASE HIS7"/>
    <property type="match status" value="1"/>
</dbReference>
<organism evidence="8 9">
    <name type="scientific">Pelotomaculum propionicicum</name>
    <dbReference type="NCBI Taxonomy" id="258475"/>
    <lineage>
        <taxon>Bacteria</taxon>
        <taxon>Bacillati</taxon>
        <taxon>Bacillota</taxon>
        <taxon>Clostridia</taxon>
        <taxon>Eubacteriales</taxon>
        <taxon>Desulfotomaculaceae</taxon>
        <taxon>Pelotomaculum</taxon>
    </lineage>
</organism>
<dbReference type="PROSITE" id="PS00954">
    <property type="entry name" value="IGP_DEHYDRATASE_1"/>
    <property type="match status" value="1"/>
</dbReference>
<dbReference type="PANTHER" id="PTHR23133:SF2">
    <property type="entry name" value="IMIDAZOLEGLYCEROL-PHOSPHATE DEHYDRATASE"/>
    <property type="match status" value="1"/>
</dbReference>
<keyword evidence="5 6" id="KW-0456">Lyase</keyword>
<dbReference type="OrthoDB" id="9790411at2"/>
<evidence type="ECO:0000256" key="5">
    <source>
        <dbReference type="ARBA" id="ARBA00023239"/>
    </source>
</evidence>
<keyword evidence="9" id="KW-1185">Reference proteome</keyword>
<gene>
    <name evidence="6 8" type="primary">hisB</name>
    <name evidence="8" type="ORF">Pmgp_02047</name>
</gene>
<comment type="similarity">
    <text evidence="6 7">Belongs to the imidazoleglycerol-phosphate dehydratase family.</text>
</comment>
<evidence type="ECO:0000313" key="8">
    <source>
        <dbReference type="EMBL" id="TEB10880.1"/>
    </source>
</evidence>
<comment type="caution">
    <text evidence="8">The sequence shown here is derived from an EMBL/GenBank/DDBJ whole genome shotgun (WGS) entry which is preliminary data.</text>
</comment>
<dbReference type="GO" id="GO:0000105">
    <property type="term" value="P:L-histidine biosynthetic process"/>
    <property type="evidence" value="ECO:0007669"/>
    <property type="project" value="UniProtKB-UniRule"/>
</dbReference>
<dbReference type="FunFam" id="3.30.230.40:FF:000003">
    <property type="entry name" value="Imidazoleglycerol-phosphate dehydratase HisB"/>
    <property type="match status" value="1"/>
</dbReference>
<dbReference type="UniPathway" id="UPA00031">
    <property type="reaction ID" value="UER00011"/>
</dbReference>
<dbReference type="PROSITE" id="PS00955">
    <property type="entry name" value="IGP_DEHYDRATASE_2"/>
    <property type="match status" value="1"/>
</dbReference>
<comment type="subcellular location">
    <subcellularLocation>
        <location evidence="6 7">Cytoplasm</location>
    </subcellularLocation>
</comment>
<accession>A0A4Y7RQ67</accession>
<protein>
    <recommendedName>
        <fullName evidence="2 6">Imidazoleglycerol-phosphate dehydratase</fullName>
        <shortName evidence="6">IGPD</shortName>
        <ecNumber evidence="6 7">4.2.1.19</ecNumber>
    </recommendedName>
</protein>
<evidence type="ECO:0000256" key="2">
    <source>
        <dbReference type="ARBA" id="ARBA00016664"/>
    </source>
</evidence>
<proteinExistence type="inferred from homology"/>
<keyword evidence="3 6" id="KW-0028">Amino-acid biosynthesis</keyword>
<dbReference type="Pfam" id="PF00475">
    <property type="entry name" value="IGPD"/>
    <property type="match status" value="1"/>
</dbReference>
<dbReference type="EC" id="4.2.1.19" evidence="6 7"/>
<dbReference type="CDD" id="cd07914">
    <property type="entry name" value="IGPD"/>
    <property type="match status" value="1"/>
</dbReference>
<dbReference type="GO" id="GO:0005737">
    <property type="term" value="C:cytoplasm"/>
    <property type="evidence" value="ECO:0007669"/>
    <property type="project" value="UniProtKB-SubCell"/>
</dbReference>
<dbReference type="NCBIfam" id="NF002114">
    <property type="entry name" value="PRK00951.2-4"/>
    <property type="match status" value="1"/>
</dbReference>
<evidence type="ECO:0000256" key="4">
    <source>
        <dbReference type="ARBA" id="ARBA00023102"/>
    </source>
</evidence>
<dbReference type="FunFam" id="3.30.230.40:FF:000001">
    <property type="entry name" value="Imidazoleglycerol-phosphate dehydratase HisB"/>
    <property type="match status" value="1"/>
</dbReference>
<dbReference type="AlphaFoldDB" id="A0A4Y7RQ67"/>
<name>A0A4Y7RQ67_9FIRM</name>
<evidence type="ECO:0000256" key="1">
    <source>
        <dbReference type="ARBA" id="ARBA00005047"/>
    </source>
</evidence>
<dbReference type="GO" id="GO:0004424">
    <property type="term" value="F:imidazoleglycerol-phosphate dehydratase activity"/>
    <property type="evidence" value="ECO:0007669"/>
    <property type="project" value="UniProtKB-UniRule"/>
</dbReference>
<evidence type="ECO:0000256" key="7">
    <source>
        <dbReference type="RuleBase" id="RU000599"/>
    </source>
</evidence>